<feature type="domain" description="DUF676" evidence="1">
    <location>
        <begin position="90"/>
        <end position="312"/>
    </location>
</feature>
<dbReference type="Gene3D" id="3.40.50.1820">
    <property type="entry name" value="alpha/beta hydrolase"/>
    <property type="match status" value="1"/>
</dbReference>
<organism evidence="2 3">
    <name type="scientific">Nepenthes gracilis</name>
    <name type="common">Slender pitcher plant</name>
    <dbReference type="NCBI Taxonomy" id="150966"/>
    <lineage>
        <taxon>Eukaryota</taxon>
        <taxon>Viridiplantae</taxon>
        <taxon>Streptophyta</taxon>
        <taxon>Embryophyta</taxon>
        <taxon>Tracheophyta</taxon>
        <taxon>Spermatophyta</taxon>
        <taxon>Magnoliopsida</taxon>
        <taxon>eudicotyledons</taxon>
        <taxon>Gunneridae</taxon>
        <taxon>Pentapetalae</taxon>
        <taxon>Caryophyllales</taxon>
        <taxon>Nepenthaceae</taxon>
        <taxon>Nepenthes</taxon>
    </lineage>
</organism>
<dbReference type="AlphaFoldDB" id="A0AAD3XSR4"/>
<dbReference type="InterPro" id="IPR007751">
    <property type="entry name" value="DUF676_lipase-like"/>
</dbReference>
<dbReference type="Pfam" id="PF05057">
    <property type="entry name" value="DUF676"/>
    <property type="match status" value="1"/>
</dbReference>
<proteinExistence type="predicted"/>
<keyword evidence="3" id="KW-1185">Reference proteome</keyword>
<dbReference type="InterPro" id="IPR044294">
    <property type="entry name" value="Lipase-like"/>
</dbReference>
<comment type="caution">
    <text evidence="2">The sequence shown here is derived from an EMBL/GenBank/DDBJ whole genome shotgun (WGS) entry which is preliminary data.</text>
</comment>
<sequence>MASCTSVLLVYRRRSTSCKDYCPVFDFRTSFALLSSAAASSSSSHYCSSYSCKISGINNNFKYQESKARAMRTSLGDFASSRCIVNGESGPDHLLVLVHGILASPSDWTYFEAELKKRLGRNFFIYASSSNTYTKTFSGIDGAGRRLAEEVIEVVQRAESLKKISFLAHSLGGLFARHAIAILYSPNNLSNREPDDSSKASSIRKHDLIAGLEPVNFITLATPHLGVRGRKQLPLLLGIPILEKLAPPIAPLLVGRTGSQLFLTDGKPNRPPLLLRMTTDCEDGKFISALSAFKCRMLYANVSYDHMVGWRTSSIRREHERPKPPQGSLDGYKHVVDVDYCPPVYSEGSHFPPEPAKAKEVAQTAPSIHNTAEYHEIVEEEMIRGLQHLGWKKVDVSFHSAVWPFFAHNNIHVKNEWLHNAGAGVVAHVADSLKQQESSSFLAASL</sequence>
<evidence type="ECO:0000313" key="3">
    <source>
        <dbReference type="Proteomes" id="UP001279734"/>
    </source>
</evidence>
<gene>
    <name evidence="2" type="ORF">Nepgr_017724</name>
</gene>
<dbReference type="EMBL" id="BSYO01000015">
    <property type="protein sequence ID" value="GMH15883.1"/>
    <property type="molecule type" value="Genomic_DNA"/>
</dbReference>
<evidence type="ECO:0000313" key="2">
    <source>
        <dbReference type="EMBL" id="GMH15883.1"/>
    </source>
</evidence>
<dbReference type="InterPro" id="IPR029058">
    <property type="entry name" value="AB_hydrolase_fold"/>
</dbReference>
<reference evidence="2" key="1">
    <citation type="submission" date="2023-05" db="EMBL/GenBank/DDBJ databases">
        <title>Nepenthes gracilis genome sequencing.</title>
        <authorList>
            <person name="Fukushima K."/>
        </authorList>
    </citation>
    <scope>NUCLEOTIDE SEQUENCE</scope>
    <source>
        <strain evidence="2">SING2019-196</strain>
    </source>
</reference>
<evidence type="ECO:0000259" key="1">
    <source>
        <dbReference type="Pfam" id="PF05057"/>
    </source>
</evidence>
<accession>A0AAD3XSR4</accession>
<dbReference type="PANTHER" id="PTHR12482:SF11">
    <property type="entry name" value="LIPASE YOR059C ISOFORM X1"/>
    <property type="match status" value="1"/>
</dbReference>
<name>A0AAD3XSR4_NEPGR</name>
<dbReference type="Proteomes" id="UP001279734">
    <property type="component" value="Unassembled WGS sequence"/>
</dbReference>
<dbReference type="SUPFAM" id="SSF53474">
    <property type="entry name" value="alpha/beta-Hydrolases"/>
    <property type="match status" value="1"/>
</dbReference>
<protein>
    <recommendedName>
        <fullName evidence="1">DUF676 domain-containing protein</fullName>
    </recommendedName>
</protein>
<dbReference type="FunFam" id="3.40.50.1820:FF:000175">
    <property type="entry name" value="Hydrolase-like protein family"/>
    <property type="match status" value="1"/>
</dbReference>
<dbReference type="PANTHER" id="PTHR12482">
    <property type="entry name" value="LIPASE ROG1-RELATED-RELATED"/>
    <property type="match status" value="1"/>
</dbReference>